<reference evidence="4 5" key="1">
    <citation type="submission" date="2018-07" db="EMBL/GenBank/DDBJ databases">
        <title>Genome sequence of Rhodococcus rhodnii ATCC 35071 from Rhodnius prolixus.</title>
        <authorList>
            <person name="Patel V."/>
            <person name="Vogel K.J."/>
        </authorList>
    </citation>
    <scope>NUCLEOTIDE SEQUENCE [LARGE SCALE GENOMIC DNA]</scope>
    <source>
        <strain evidence="4 5">ATCC 35071</strain>
    </source>
</reference>
<dbReference type="PANTHER" id="PTHR48106:SF8">
    <property type="entry name" value="OS02G0805600 PROTEIN"/>
    <property type="match status" value="1"/>
</dbReference>
<dbReference type="EMBL" id="QRCM01000001">
    <property type="protein sequence ID" value="TXG89461.1"/>
    <property type="molecule type" value="Genomic_DNA"/>
</dbReference>
<dbReference type="Gene3D" id="3.40.50.720">
    <property type="entry name" value="NAD(P)-binding Rossmann-like Domain"/>
    <property type="match status" value="1"/>
</dbReference>
<accession>A0A6P2CCN8</accession>
<dbReference type="Pfam" id="PF08240">
    <property type="entry name" value="ADH_N"/>
    <property type="match status" value="1"/>
</dbReference>
<dbReference type="InterPro" id="IPR013149">
    <property type="entry name" value="ADH-like_C"/>
</dbReference>
<dbReference type="InterPro" id="IPR020843">
    <property type="entry name" value="ER"/>
</dbReference>
<dbReference type="Gene3D" id="3.90.180.10">
    <property type="entry name" value="Medium-chain alcohol dehydrogenases, catalytic domain"/>
    <property type="match status" value="1"/>
</dbReference>
<dbReference type="InterPro" id="IPR013154">
    <property type="entry name" value="ADH-like_N"/>
</dbReference>
<evidence type="ECO:0000313" key="5">
    <source>
        <dbReference type="Proteomes" id="UP000471120"/>
    </source>
</evidence>
<evidence type="ECO:0000259" key="3">
    <source>
        <dbReference type="SMART" id="SM00829"/>
    </source>
</evidence>
<dbReference type="SUPFAM" id="SSF51735">
    <property type="entry name" value="NAD(P)-binding Rossmann-fold domains"/>
    <property type="match status" value="1"/>
</dbReference>
<dbReference type="GO" id="GO:0070402">
    <property type="term" value="F:NADPH binding"/>
    <property type="evidence" value="ECO:0007669"/>
    <property type="project" value="TreeGrafter"/>
</dbReference>
<dbReference type="InterPro" id="IPR011032">
    <property type="entry name" value="GroES-like_sf"/>
</dbReference>
<evidence type="ECO:0000313" key="4">
    <source>
        <dbReference type="EMBL" id="TXG89461.1"/>
    </source>
</evidence>
<proteinExistence type="predicted"/>
<evidence type="ECO:0000256" key="1">
    <source>
        <dbReference type="ARBA" id="ARBA00022857"/>
    </source>
</evidence>
<dbReference type="SUPFAM" id="SSF50129">
    <property type="entry name" value="GroES-like"/>
    <property type="match status" value="1"/>
</dbReference>
<evidence type="ECO:0000256" key="2">
    <source>
        <dbReference type="ARBA" id="ARBA00023002"/>
    </source>
</evidence>
<dbReference type="GO" id="GO:0016651">
    <property type="term" value="F:oxidoreductase activity, acting on NAD(P)H"/>
    <property type="evidence" value="ECO:0007669"/>
    <property type="project" value="TreeGrafter"/>
</dbReference>
<feature type="domain" description="Enoyl reductase (ER)" evidence="3">
    <location>
        <begin position="10"/>
        <end position="326"/>
    </location>
</feature>
<dbReference type="Pfam" id="PF00107">
    <property type="entry name" value="ADH_zinc_N"/>
    <property type="match status" value="1"/>
</dbReference>
<keyword evidence="2" id="KW-0560">Oxidoreductase</keyword>
<dbReference type="RefSeq" id="WP_040775304.1">
    <property type="nucleotide sequence ID" value="NZ_QRCM01000001.1"/>
</dbReference>
<dbReference type="SMART" id="SM00829">
    <property type="entry name" value="PKS_ER"/>
    <property type="match status" value="1"/>
</dbReference>
<organism evidence="4 5">
    <name type="scientific">Rhodococcus rhodnii</name>
    <dbReference type="NCBI Taxonomy" id="38312"/>
    <lineage>
        <taxon>Bacteria</taxon>
        <taxon>Bacillati</taxon>
        <taxon>Actinomycetota</taxon>
        <taxon>Actinomycetes</taxon>
        <taxon>Mycobacteriales</taxon>
        <taxon>Nocardiaceae</taxon>
        <taxon>Rhodococcus</taxon>
    </lineage>
</organism>
<dbReference type="AlphaFoldDB" id="A0A6P2CCN8"/>
<sequence length="330" mass="34021">MRAITISEPGGPEVMVWGEAPEPELLPGHVLIDVRATAVNRADLLQRQGKYPPPPGASEVLGLECSGTIAALGEGVSGWSIGDEVCALLAGGGYAERVVVPAQQVLPVPAGVDLAAAAGLPEVACTVWSNVVMRGRVTTGEVFLVHGGGSGIGTHAIQLAKALGATVATTAGSPGKLERCRELGADITIDYTNEDFVEVLRDLTDGHGADVILDNMGAKYLPRNVDVLAKDGRLAIIGMQGGVTGELNIGALLGKRATVTAAGLRGRPVSGAHSKGEIVDEVRRHVWPLVEAGRVVPVVSAELPIADAPRGHELLDSPDNVGKVILTIDD</sequence>
<protein>
    <submittedName>
        <fullName evidence="4">NAD(P)H-quinone oxidoreductase</fullName>
    </submittedName>
</protein>
<dbReference type="NCBIfam" id="TIGR02824">
    <property type="entry name" value="quinone_pig3"/>
    <property type="match status" value="1"/>
</dbReference>
<dbReference type="InterPro" id="IPR036291">
    <property type="entry name" value="NAD(P)-bd_dom_sf"/>
</dbReference>
<dbReference type="Proteomes" id="UP000471120">
    <property type="component" value="Unassembled WGS sequence"/>
</dbReference>
<dbReference type="CDD" id="cd05276">
    <property type="entry name" value="p53_inducible_oxidoreductase"/>
    <property type="match status" value="1"/>
</dbReference>
<keyword evidence="1" id="KW-0521">NADP</keyword>
<dbReference type="PANTHER" id="PTHR48106">
    <property type="entry name" value="QUINONE OXIDOREDUCTASE PIG3-RELATED"/>
    <property type="match status" value="1"/>
</dbReference>
<gene>
    <name evidence="4" type="ORF">DW322_03475</name>
</gene>
<name>A0A6P2CCN8_9NOCA</name>
<comment type="caution">
    <text evidence="4">The sequence shown here is derived from an EMBL/GenBank/DDBJ whole genome shotgun (WGS) entry which is preliminary data.</text>
</comment>
<dbReference type="InterPro" id="IPR014189">
    <property type="entry name" value="Quinone_OxRdtase_PIG3"/>
</dbReference>